<keyword evidence="6" id="KW-1185">Reference proteome</keyword>
<organism evidence="5 6">
    <name type="scientific">Frankia torreyi</name>
    <dbReference type="NCBI Taxonomy" id="1856"/>
    <lineage>
        <taxon>Bacteria</taxon>
        <taxon>Bacillati</taxon>
        <taxon>Actinomycetota</taxon>
        <taxon>Actinomycetes</taxon>
        <taxon>Frankiales</taxon>
        <taxon>Frankiaceae</taxon>
        <taxon>Frankia</taxon>
    </lineage>
</organism>
<evidence type="ECO:0000256" key="2">
    <source>
        <dbReference type="ARBA" id="ARBA00023125"/>
    </source>
</evidence>
<keyword evidence="1" id="KW-0805">Transcription regulation</keyword>
<accession>A0A0D8B7S2</accession>
<evidence type="ECO:0000313" key="5">
    <source>
        <dbReference type="EMBL" id="KJE20165.1"/>
    </source>
</evidence>
<dbReference type="PROSITE" id="PS00041">
    <property type="entry name" value="HTH_ARAC_FAMILY_1"/>
    <property type="match status" value="1"/>
</dbReference>
<keyword evidence="2 5" id="KW-0238">DNA-binding</keyword>
<evidence type="ECO:0000256" key="1">
    <source>
        <dbReference type="ARBA" id="ARBA00023015"/>
    </source>
</evidence>
<name>A0A0D8B7S2_9ACTN</name>
<dbReference type="PROSITE" id="PS01124">
    <property type="entry name" value="HTH_ARAC_FAMILY_2"/>
    <property type="match status" value="1"/>
</dbReference>
<reference evidence="5 6" key="2">
    <citation type="journal article" date="2016" name="Genome Announc.">
        <title>Permanent Draft Genome Sequences for Two Variants of Frankia sp. Strain CpI1, the First Frankia Strain Isolated from Root Nodules of Comptonia peregrina.</title>
        <authorList>
            <person name="Oshone R."/>
            <person name="Hurst S.G.IV."/>
            <person name="Abebe-Akele F."/>
            <person name="Simpson S."/>
            <person name="Morris K."/>
            <person name="Thomas W.K."/>
            <person name="Tisa L.S."/>
        </authorList>
    </citation>
    <scope>NUCLEOTIDE SEQUENCE [LARGE SCALE GENOMIC DNA]</scope>
    <source>
        <strain evidence="6">CpI1-S</strain>
    </source>
</reference>
<dbReference type="InterPro" id="IPR032783">
    <property type="entry name" value="AraC_lig"/>
</dbReference>
<dbReference type="GO" id="GO:0003700">
    <property type="term" value="F:DNA-binding transcription factor activity"/>
    <property type="evidence" value="ECO:0007669"/>
    <property type="project" value="InterPro"/>
</dbReference>
<protein>
    <submittedName>
        <fullName evidence="5">DNA-binding domain-containing protein, AraC-type</fullName>
    </submittedName>
</protein>
<dbReference type="PANTHER" id="PTHR46796">
    <property type="entry name" value="HTH-TYPE TRANSCRIPTIONAL ACTIVATOR RHAS-RELATED"/>
    <property type="match status" value="1"/>
</dbReference>
<evidence type="ECO:0000256" key="3">
    <source>
        <dbReference type="ARBA" id="ARBA00023163"/>
    </source>
</evidence>
<dbReference type="Gene3D" id="1.10.10.60">
    <property type="entry name" value="Homeodomain-like"/>
    <property type="match status" value="2"/>
</dbReference>
<dbReference type="Pfam" id="PF12833">
    <property type="entry name" value="HTH_18"/>
    <property type="match status" value="1"/>
</dbReference>
<dbReference type="SUPFAM" id="SSF46689">
    <property type="entry name" value="Homeodomain-like"/>
    <property type="match status" value="2"/>
</dbReference>
<proteinExistence type="predicted"/>
<dbReference type="InterPro" id="IPR009057">
    <property type="entry name" value="Homeodomain-like_sf"/>
</dbReference>
<dbReference type="InterPro" id="IPR050204">
    <property type="entry name" value="AraC_XylS_family_regulators"/>
</dbReference>
<gene>
    <name evidence="5" type="ORF">FF36_05543</name>
</gene>
<dbReference type="SMART" id="SM00342">
    <property type="entry name" value="HTH_ARAC"/>
    <property type="match status" value="1"/>
</dbReference>
<dbReference type="PANTHER" id="PTHR46796:SF13">
    <property type="entry name" value="HTH-TYPE TRANSCRIPTIONAL ACTIVATOR RHAS"/>
    <property type="match status" value="1"/>
</dbReference>
<evidence type="ECO:0000313" key="6">
    <source>
        <dbReference type="Proteomes" id="UP000032545"/>
    </source>
</evidence>
<feature type="domain" description="HTH araC/xylS-type" evidence="4">
    <location>
        <begin position="210"/>
        <end position="308"/>
    </location>
</feature>
<sequence>MDTPADPLADVLQLARVSGAVLAQLVAHEPWGVEVDPQPGATFHAVLAGSCWLRTVGATPRRLMPGDVVLLPTNLSHVLSSDPTTAAMPLTQAAKIGLRADEGVVELPGDGAVTRVLCASYDYDHEVAQPLMSLLPRVLHLAAGDPGDDGAVATALALLRYELNGVPPGSRAVVARLVDVLLVHVVRAWLRARPAGEGSWLRALHDPVTARALSLLHEVPQRAWTVKDLAAEVHVSRATLTRRFTELVGEPPLTYLTRWRMDIAAQRLRETDDPVAAIGAAVGYASEHAFSRAFSRARGAPPRRYRICARAAAAASGS</sequence>
<dbReference type="Pfam" id="PF12852">
    <property type="entry name" value="Cupin_6"/>
    <property type="match status" value="1"/>
</dbReference>
<dbReference type="PATRIC" id="fig|1502723.3.peg.5966"/>
<dbReference type="AlphaFoldDB" id="A0A0D8B7S2"/>
<dbReference type="InterPro" id="IPR018062">
    <property type="entry name" value="HTH_AraC-typ_CS"/>
</dbReference>
<dbReference type="InterPro" id="IPR018060">
    <property type="entry name" value="HTH_AraC"/>
</dbReference>
<reference evidence="6" key="1">
    <citation type="submission" date="2015-02" db="EMBL/GenBank/DDBJ databases">
        <title>Draft Genome of Frankia sp. CpI1-S.</title>
        <authorList>
            <person name="Oshone R.T."/>
            <person name="Ngom M."/>
            <person name="Ghodhbane-Gtari F."/>
            <person name="Gtari M."/>
            <person name="Morris K."/>
            <person name="Thomas K."/>
            <person name="Sen A."/>
            <person name="Tisa L.S."/>
        </authorList>
    </citation>
    <scope>NUCLEOTIDE SEQUENCE [LARGE SCALE GENOMIC DNA]</scope>
    <source>
        <strain evidence="6">CpI1-S</strain>
    </source>
</reference>
<dbReference type="EMBL" id="JYFN01000069">
    <property type="protein sequence ID" value="KJE20165.1"/>
    <property type="molecule type" value="Genomic_DNA"/>
</dbReference>
<dbReference type="OrthoDB" id="241790at2"/>
<dbReference type="Proteomes" id="UP000032545">
    <property type="component" value="Unassembled WGS sequence"/>
</dbReference>
<dbReference type="RefSeq" id="WP_044888011.1">
    <property type="nucleotide sequence ID" value="NZ_JYFN01000069.1"/>
</dbReference>
<comment type="caution">
    <text evidence="5">The sequence shown here is derived from an EMBL/GenBank/DDBJ whole genome shotgun (WGS) entry which is preliminary data.</text>
</comment>
<dbReference type="GO" id="GO:0043565">
    <property type="term" value="F:sequence-specific DNA binding"/>
    <property type="evidence" value="ECO:0007669"/>
    <property type="project" value="InterPro"/>
</dbReference>
<keyword evidence="3" id="KW-0804">Transcription</keyword>
<evidence type="ECO:0000259" key="4">
    <source>
        <dbReference type="PROSITE" id="PS01124"/>
    </source>
</evidence>